<dbReference type="Proteomes" id="UP001519273">
    <property type="component" value="Unassembled WGS sequence"/>
</dbReference>
<comment type="caution">
    <text evidence="1">The sequence shown here is derived from an EMBL/GenBank/DDBJ whole genome shotgun (WGS) entry which is preliminary data.</text>
</comment>
<dbReference type="SUPFAM" id="SSF55729">
    <property type="entry name" value="Acyl-CoA N-acyltransferases (Nat)"/>
    <property type="match status" value="1"/>
</dbReference>
<dbReference type="InterPro" id="IPR016181">
    <property type="entry name" value="Acyl_CoA_acyltransferase"/>
</dbReference>
<organism evidence="1 2">
    <name type="scientific">Paenibacillus sediminis</name>
    <dbReference type="NCBI Taxonomy" id="664909"/>
    <lineage>
        <taxon>Bacteria</taxon>
        <taxon>Bacillati</taxon>
        <taxon>Bacillota</taxon>
        <taxon>Bacilli</taxon>
        <taxon>Bacillales</taxon>
        <taxon>Paenibacillaceae</taxon>
        <taxon>Paenibacillus</taxon>
    </lineage>
</organism>
<evidence type="ECO:0000313" key="1">
    <source>
        <dbReference type="EMBL" id="MBP1936921.1"/>
    </source>
</evidence>
<sequence length="49" mass="5643">MGSVLVLSSNTAAINFYLKCGFEIQGRLVEEFYINDQFVDDIMMFKMVN</sequence>
<name>A0ABS4H386_9BACL</name>
<dbReference type="EMBL" id="JAGGKP010000003">
    <property type="protein sequence ID" value="MBP1936921.1"/>
    <property type="molecule type" value="Genomic_DNA"/>
</dbReference>
<gene>
    <name evidence="1" type="ORF">J2Z20_001803</name>
</gene>
<evidence type="ECO:0000313" key="2">
    <source>
        <dbReference type="Proteomes" id="UP001519273"/>
    </source>
</evidence>
<reference evidence="1 2" key="1">
    <citation type="submission" date="2021-03" db="EMBL/GenBank/DDBJ databases">
        <title>Genomic Encyclopedia of Type Strains, Phase IV (KMG-IV): sequencing the most valuable type-strain genomes for metagenomic binning, comparative biology and taxonomic classification.</title>
        <authorList>
            <person name="Goeker M."/>
        </authorList>
    </citation>
    <scope>NUCLEOTIDE SEQUENCE [LARGE SCALE GENOMIC DNA]</scope>
    <source>
        <strain evidence="1 2">DSM 23491</strain>
    </source>
</reference>
<dbReference type="RefSeq" id="WP_209848380.1">
    <property type="nucleotide sequence ID" value="NZ_CBCRVE010000017.1"/>
</dbReference>
<keyword evidence="2" id="KW-1185">Reference proteome</keyword>
<accession>A0ABS4H386</accession>
<proteinExistence type="predicted"/>
<dbReference type="Gene3D" id="3.40.630.30">
    <property type="match status" value="1"/>
</dbReference>
<protein>
    <submittedName>
        <fullName evidence="1">RimJ/RimL family protein N-acetyltransferase</fullName>
    </submittedName>
</protein>